<evidence type="ECO:0000256" key="1">
    <source>
        <dbReference type="ARBA" id="ARBA00023157"/>
    </source>
</evidence>
<keyword evidence="3" id="KW-0472">Membrane</keyword>
<dbReference type="AlphaFoldDB" id="V8NFK4"/>
<keyword evidence="1" id="KW-1015">Disulfide bond</keyword>
<evidence type="ECO:0000256" key="2">
    <source>
        <dbReference type="SAM" id="MobiDB-lite"/>
    </source>
</evidence>
<protein>
    <submittedName>
        <fullName evidence="5">Transmembrane gamma-carboxyglutamic acid protein 1</fullName>
    </submittedName>
</protein>
<proteinExistence type="predicted"/>
<accession>V8NFK4</accession>
<dbReference type="PANTHER" id="PTHR24278">
    <property type="entry name" value="COAGULATION FACTOR"/>
    <property type="match status" value="1"/>
</dbReference>
<keyword evidence="3" id="KW-1133">Transmembrane helix</keyword>
<dbReference type="InterPro" id="IPR050442">
    <property type="entry name" value="Peptidase_S1_coag_factors"/>
</dbReference>
<comment type="caution">
    <text evidence="5">The sequence shown here is derived from an EMBL/GenBank/DDBJ whole genome shotgun (WGS) entry which is preliminary data.</text>
</comment>
<reference evidence="5 6" key="1">
    <citation type="journal article" date="2013" name="Proc. Natl. Acad. Sci. U.S.A.">
        <title>The king cobra genome reveals dynamic gene evolution and adaptation in the snake venom system.</title>
        <authorList>
            <person name="Vonk F.J."/>
            <person name="Casewell N.R."/>
            <person name="Henkel C.V."/>
            <person name="Heimberg A.M."/>
            <person name="Jansen H.J."/>
            <person name="McCleary R.J."/>
            <person name="Kerkkamp H.M."/>
            <person name="Vos R.A."/>
            <person name="Guerreiro I."/>
            <person name="Calvete J.J."/>
            <person name="Wuster W."/>
            <person name="Woods A.E."/>
            <person name="Logan J.M."/>
            <person name="Harrison R.A."/>
            <person name="Castoe T.A."/>
            <person name="de Koning A.P."/>
            <person name="Pollock D.D."/>
            <person name="Yandell M."/>
            <person name="Calderon D."/>
            <person name="Renjifo C."/>
            <person name="Currier R.B."/>
            <person name="Salgado D."/>
            <person name="Pla D."/>
            <person name="Sanz L."/>
            <person name="Hyder A.S."/>
            <person name="Ribeiro J.M."/>
            <person name="Arntzen J.W."/>
            <person name="van den Thillart G.E."/>
            <person name="Boetzer M."/>
            <person name="Pirovano W."/>
            <person name="Dirks R.P."/>
            <person name="Spaink H.P."/>
            <person name="Duboule D."/>
            <person name="McGlinn E."/>
            <person name="Kini R.M."/>
            <person name="Richardson M.K."/>
        </authorList>
    </citation>
    <scope>NUCLEOTIDE SEQUENCE</scope>
    <source>
        <tissue evidence="5">Blood</tissue>
    </source>
</reference>
<name>V8NFK4_OPHHA</name>
<evidence type="ECO:0000313" key="6">
    <source>
        <dbReference type="Proteomes" id="UP000018936"/>
    </source>
</evidence>
<keyword evidence="6" id="KW-1185">Reference proteome</keyword>
<dbReference type="Pfam" id="PF00594">
    <property type="entry name" value="Gla"/>
    <property type="match status" value="1"/>
</dbReference>
<dbReference type="GO" id="GO:0005615">
    <property type="term" value="C:extracellular space"/>
    <property type="evidence" value="ECO:0007669"/>
    <property type="project" value="TreeGrafter"/>
</dbReference>
<organism evidence="5 6">
    <name type="scientific">Ophiophagus hannah</name>
    <name type="common">King cobra</name>
    <name type="synonym">Naja hannah</name>
    <dbReference type="NCBI Taxonomy" id="8665"/>
    <lineage>
        <taxon>Eukaryota</taxon>
        <taxon>Metazoa</taxon>
        <taxon>Chordata</taxon>
        <taxon>Craniata</taxon>
        <taxon>Vertebrata</taxon>
        <taxon>Euteleostomi</taxon>
        <taxon>Lepidosauria</taxon>
        <taxon>Squamata</taxon>
        <taxon>Bifurcata</taxon>
        <taxon>Unidentata</taxon>
        <taxon>Episquamata</taxon>
        <taxon>Toxicofera</taxon>
        <taxon>Serpentes</taxon>
        <taxon>Colubroidea</taxon>
        <taxon>Elapidae</taxon>
        <taxon>Elapinae</taxon>
        <taxon>Ophiophagus</taxon>
    </lineage>
</organism>
<dbReference type="InterPro" id="IPR017857">
    <property type="entry name" value="Coagulation_fac-like_Gla_dom"/>
</dbReference>
<dbReference type="PROSITE" id="PS50998">
    <property type="entry name" value="GLA_2"/>
    <property type="match status" value="1"/>
</dbReference>
<feature type="region of interest" description="Disordered" evidence="2">
    <location>
        <begin position="217"/>
        <end position="266"/>
    </location>
</feature>
<feature type="compositionally biased region" description="Basic and acidic residues" evidence="2">
    <location>
        <begin position="224"/>
        <end position="239"/>
    </location>
</feature>
<dbReference type="Gene3D" id="4.10.740.10">
    <property type="entry name" value="Coagulation Factor IX"/>
    <property type="match status" value="1"/>
</dbReference>
<dbReference type="InterPro" id="IPR035972">
    <property type="entry name" value="GLA-like_dom_SF"/>
</dbReference>
<dbReference type="GO" id="GO:0005509">
    <property type="term" value="F:calcium ion binding"/>
    <property type="evidence" value="ECO:0007669"/>
    <property type="project" value="InterPro"/>
</dbReference>
<dbReference type="OrthoDB" id="9942362at2759"/>
<feature type="non-terminal residue" evidence="5">
    <location>
        <position position="1"/>
    </location>
</feature>
<dbReference type="PANTHER" id="PTHR24278:SF37">
    <property type="entry name" value="TRANSMEMBRANE GAMMA-CARBOXYGLUTAMIC ACID PROTEIN 1"/>
    <property type="match status" value="1"/>
</dbReference>
<evidence type="ECO:0000256" key="3">
    <source>
        <dbReference type="SAM" id="Phobius"/>
    </source>
</evidence>
<dbReference type="EMBL" id="AZIM01004327">
    <property type="protein sequence ID" value="ETE60865.1"/>
    <property type="molecule type" value="Genomic_DNA"/>
</dbReference>
<keyword evidence="3 5" id="KW-0812">Transmembrane</keyword>
<dbReference type="SUPFAM" id="SSF57630">
    <property type="entry name" value="GLA-domain"/>
    <property type="match status" value="1"/>
</dbReference>
<evidence type="ECO:0000259" key="4">
    <source>
        <dbReference type="PROSITE" id="PS50998"/>
    </source>
</evidence>
<feature type="domain" description="Gla" evidence="4">
    <location>
        <begin position="124"/>
        <end position="170"/>
    </location>
</feature>
<dbReference type="SMART" id="SM00069">
    <property type="entry name" value="GLA"/>
    <property type="match status" value="1"/>
</dbReference>
<dbReference type="InterPro" id="IPR000294">
    <property type="entry name" value="GLA_domain"/>
</dbReference>
<evidence type="ECO:0000313" key="5">
    <source>
        <dbReference type="EMBL" id="ETE60865.1"/>
    </source>
</evidence>
<dbReference type="Proteomes" id="UP000018936">
    <property type="component" value="Unassembled WGS sequence"/>
</dbReference>
<dbReference type="FunFam" id="4.10.740.10:FF:000001">
    <property type="entry name" value="vitamin K-dependent protein S"/>
    <property type="match status" value="1"/>
</dbReference>
<dbReference type="PROSITE" id="PS00011">
    <property type="entry name" value="GLA_1"/>
    <property type="match status" value="1"/>
</dbReference>
<gene>
    <name evidence="5" type="primary">PRRG1</name>
    <name evidence="5" type="ORF">L345_13388</name>
</gene>
<feature type="transmembrane region" description="Helical" evidence="3">
    <location>
        <begin position="185"/>
        <end position="209"/>
    </location>
</feature>
<dbReference type="PRINTS" id="PR00001">
    <property type="entry name" value="GLABLOOD"/>
</dbReference>
<sequence length="328" mass="37577">MFSVSTPTGLQAHQTKRPRLLPEATFTPTTAGLRAEEFFPQDIPPSMQFWMSEAIRHGIAVGVQQTCQMRCQISGPLQQQGHPQPMQLRADLLDFQHFLEKSVNMDSVFLIETKANSVLKRYPRSNGLLEELKKGNIERECYEERCDKEEAREAFENDEKTAEFWKDYSNGLYGGSNAGQNWYPFYLTFPLVIGILVVVLIIFVTWRCLFQKTPHGQSMYTQSRNREDTGDRAIPDRRNPIPQSFSVPHSPQEEIFEGSGHSPRSLSYTERPMDFLSIRLSNCEPPPSYEEVTGESSTQRNEFANHLDLPPQYEDIVNSISVLHVNIK</sequence>